<dbReference type="GO" id="GO:0006635">
    <property type="term" value="P:fatty acid beta-oxidation"/>
    <property type="evidence" value="ECO:0007669"/>
    <property type="project" value="TreeGrafter"/>
</dbReference>
<comment type="similarity">
    <text evidence="1">Belongs to the enoyl-CoA hydratase/isomerase family.</text>
</comment>
<dbReference type="InterPro" id="IPR018376">
    <property type="entry name" value="Enoyl-CoA_hyd/isom_CS"/>
</dbReference>
<dbReference type="InterPro" id="IPR029045">
    <property type="entry name" value="ClpP/crotonase-like_dom_sf"/>
</dbReference>
<sequence length="261" mass="27197">MILERSQHGFVQVLTLNRPEAANSLNPELIGELTKAFTEISTDDATRVVVVTAAGERVFCAGMDLQAFAASSGESGPSTDASSSDASESKGFNFFGPDFKKPVIAAVNGAAVGGGFELVLNCDLVVASESSRFGLPEVKRGLLAAGGGTLLGTRIPLAIALEIALTGEFISAAQAAQWGLVNRVVAPEQLIESALELAGQIAANAPLAIQTTRTLTRRAVETDPSKGWGTPAELGVVFGSEDAMEGAMAFMEKRSPNWKSR</sequence>
<dbReference type="EMBL" id="CAFBPM010000004">
    <property type="protein sequence ID" value="CAB5016207.1"/>
    <property type="molecule type" value="Genomic_DNA"/>
</dbReference>
<accession>A0A6J7QEX4</accession>
<dbReference type="InterPro" id="IPR001753">
    <property type="entry name" value="Enoyl-CoA_hydra/iso"/>
</dbReference>
<dbReference type="Pfam" id="PF00378">
    <property type="entry name" value="ECH_1"/>
    <property type="match status" value="1"/>
</dbReference>
<dbReference type="GO" id="GO:0016829">
    <property type="term" value="F:lyase activity"/>
    <property type="evidence" value="ECO:0007669"/>
    <property type="project" value="UniProtKB-KW"/>
</dbReference>
<dbReference type="CDD" id="cd06558">
    <property type="entry name" value="crotonase-like"/>
    <property type="match status" value="1"/>
</dbReference>
<dbReference type="PANTHER" id="PTHR11941:SF169">
    <property type="entry name" value="(7AS)-7A-METHYL-1,5-DIOXO-2,3,5,6,7,7A-HEXAHYDRO-1H-INDENE-CARBOXYL-COA HYDROLASE"/>
    <property type="match status" value="1"/>
</dbReference>
<dbReference type="PROSITE" id="PS00166">
    <property type="entry name" value="ENOYL_COA_HYDRATASE"/>
    <property type="match status" value="1"/>
</dbReference>
<keyword evidence="2" id="KW-0443">Lipid metabolism</keyword>
<evidence type="ECO:0000313" key="5">
    <source>
        <dbReference type="EMBL" id="CAB4878944.1"/>
    </source>
</evidence>
<name>A0A6J7QEX4_9ZZZZ</name>
<dbReference type="EMBL" id="CAFBLT010000001">
    <property type="protein sequence ID" value="CAB4878944.1"/>
    <property type="molecule type" value="Genomic_DNA"/>
</dbReference>
<dbReference type="InterPro" id="IPR014748">
    <property type="entry name" value="Enoyl-CoA_hydra_C"/>
</dbReference>
<evidence type="ECO:0000256" key="2">
    <source>
        <dbReference type="ARBA" id="ARBA00023098"/>
    </source>
</evidence>
<dbReference type="Gene3D" id="1.10.12.10">
    <property type="entry name" value="Lyase 2-enoyl-coa Hydratase, Chain A, domain 2"/>
    <property type="match status" value="1"/>
</dbReference>
<organism evidence="6">
    <name type="scientific">freshwater metagenome</name>
    <dbReference type="NCBI Taxonomy" id="449393"/>
    <lineage>
        <taxon>unclassified sequences</taxon>
        <taxon>metagenomes</taxon>
        <taxon>ecological metagenomes</taxon>
    </lineage>
</organism>
<evidence type="ECO:0000256" key="1">
    <source>
        <dbReference type="ARBA" id="ARBA00005254"/>
    </source>
</evidence>
<evidence type="ECO:0000313" key="6">
    <source>
        <dbReference type="EMBL" id="CAB5016207.1"/>
    </source>
</evidence>
<keyword evidence="3" id="KW-0456">Lyase</keyword>
<evidence type="ECO:0000313" key="4">
    <source>
        <dbReference type="EMBL" id="CAB4834389.1"/>
    </source>
</evidence>
<dbReference type="AlphaFoldDB" id="A0A6J7QEX4"/>
<evidence type="ECO:0000256" key="3">
    <source>
        <dbReference type="ARBA" id="ARBA00023239"/>
    </source>
</evidence>
<dbReference type="PANTHER" id="PTHR11941">
    <property type="entry name" value="ENOYL-COA HYDRATASE-RELATED"/>
    <property type="match status" value="1"/>
</dbReference>
<proteinExistence type="inferred from homology"/>
<dbReference type="EMBL" id="CAFABE010000122">
    <property type="protein sequence ID" value="CAB4834389.1"/>
    <property type="molecule type" value="Genomic_DNA"/>
</dbReference>
<gene>
    <name evidence="4" type="ORF">UFOPK3164_01653</name>
    <name evidence="5" type="ORF">UFOPK3427_01333</name>
    <name evidence="6" type="ORF">UFOPK4112_00621</name>
</gene>
<protein>
    <submittedName>
        <fullName evidence="6">Unannotated protein</fullName>
    </submittedName>
</protein>
<reference evidence="6" key="1">
    <citation type="submission" date="2020-05" db="EMBL/GenBank/DDBJ databases">
        <authorList>
            <person name="Chiriac C."/>
            <person name="Salcher M."/>
            <person name="Ghai R."/>
            <person name="Kavagutti S V."/>
        </authorList>
    </citation>
    <scope>NUCLEOTIDE SEQUENCE</scope>
</reference>
<dbReference type="Gene3D" id="3.90.226.10">
    <property type="entry name" value="2-enoyl-CoA Hydratase, Chain A, domain 1"/>
    <property type="match status" value="1"/>
</dbReference>
<dbReference type="SUPFAM" id="SSF52096">
    <property type="entry name" value="ClpP/crotonase"/>
    <property type="match status" value="1"/>
</dbReference>